<evidence type="ECO:0000256" key="4">
    <source>
        <dbReference type="ARBA" id="ARBA00022692"/>
    </source>
</evidence>
<dbReference type="InterPro" id="IPR058533">
    <property type="entry name" value="Cation_efflux_TM"/>
</dbReference>
<feature type="transmembrane region" description="Helical" evidence="7">
    <location>
        <begin position="176"/>
        <end position="194"/>
    </location>
</feature>
<feature type="transmembrane region" description="Helical" evidence="7">
    <location>
        <begin position="49"/>
        <end position="70"/>
    </location>
</feature>
<protein>
    <submittedName>
        <fullName evidence="9">Cation transporter</fullName>
    </submittedName>
</protein>
<feature type="transmembrane region" description="Helical" evidence="7">
    <location>
        <begin position="112"/>
        <end position="133"/>
    </location>
</feature>
<sequence>MANCCEDKQCELTALRASHHKVLWIVLAINAGMFLAESAAGILAHSTSLLADALDMLGDALVYGFSLAVVTRPPRWQAIAAMGKGVFMLIFGLGVLVEAADKILSPVQPDERLMALTAGVALAANLFCFGLLLRYRNDNLNMRSTWLCSRNDLLANIGVLLAAAASALLSSRWPDILVGAAMACLFLHSAIAILRQSVTALRSAASPLSALSPIISDNLRHNAPGFAALKSVPLETGRRARHSASRQDHG</sequence>
<dbReference type="InterPro" id="IPR002524">
    <property type="entry name" value="Cation_efflux"/>
</dbReference>
<dbReference type="PANTHER" id="PTHR43840">
    <property type="entry name" value="MITOCHONDRIAL METAL TRANSPORTER 1-RELATED"/>
    <property type="match status" value="1"/>
</dbReference>
<gene>
    <name evidence="9" type="ORF">FCN80_08745</name>
</gene>
<feature type="transmembrane region" description="Helical" evidence="7">
    <location>
        <begin position="82"/>
        <end position="100"/>
    </location>
</feature>
<evidence type="ECO:0000256" key="2">
    <source>
        <dbReference type="ARBA" id="ARBA00008114"/>
    </source>
</evidence>
<evidence type="ECO:0000259" key="8">
    <source>
        <dbReference type="Pfam" id="PF01545"/>
    </source>
</evidence>
<evidence type="ECO:0000256" key="7">
    <source>
        <dbReference type="SAM" id="Phobius"/>
    </source>
</evidence>
<accession>A0ABY2SLM2</accession>
<feature type="domain" description="Cation efflux protein transmembrane" evidence="8">
    <location>
        <begin position="23"/>
        <end position="201"/>
    </location>
</feature>
<keyword evidence="3" id="KW-0813">Transport</keyword>
<dbReference type="Gene3D" id="1.20.1510.10">
    <property type="entry name" value="Cation efflux protein transmembrane domain"/>
    <property type="match status" value="1"/>
</dbReference>
<feature type="transmembrane region" description="Helical" evidence="7">
    <location>
        <begin position="22"/>
        <end position="43"/>
    </location>
</feature>
<dbReference type="InterPro" id="IPR027469">
    <property type="entry name" value="Cation_efflux_TMD_sf"/>
</dbReference>
<evidence type="ECO:0000256" key="5">
    <source>
        <dbReference type="ARBA" id="ARBA00022989"/>
    </source>
</evidence>
<comment type="subcellular location">
    <subcellularLocation>
        <location evidence="1">Membrane</location>
        <topology evidence="1">Multi-pass membrane protein</topology>
    </subcellularLocation>
</comment>
<keyword evidence="5 7" id="KW-1133">Transmembrane helix</keyword>
<keyword evidence="4 7" id="KW-0812">Transmembrane</keyword>
<proteinExistence type="inferred from homology"/>
<evidence type="ECO:0000256" key="1">
    <source>
        <dbReference type="ARBA" id="ARBA00004141"/>
    </source>
</evidence>
<dbReference type="NCBIfam" id="TIGR01297">
    <property type="entry name" value="CDF"/>
    <property type="match status" value="1"/>
</dbReference>
<evidence type="ECO:0000256" key="6">
    <source>
        <dbReference type="ARBA" id="ARBA00023136"/>
    </source>
</evidence>
<keyword evidence="6 7" id="KW-0472">Membrane</keyword>
<comment type="similarity">
    <text evidence="2">Belongs to the cation diffusion facilitator (CDF) transporter (TC 2.A.4) family.</text>
</comment>
<evidence type="ECO:0000256" key="3">
    <source>
        <dbReference type="ARBA" id="ARBA00022448"/>
    </source>
</evidence>
<keyword evidence="10" id="KW-1185">Reference proteome</keyword>
<evidence type="ECO:0000313" key="9">
    <source>
        <dbReference type="EMBL" id="TKI06674.1"/>
    </source>
</evidence>
<dbReference type="EMBL" id="SZPQ01000010">
    <property type="protein sequence ID" value="TKI06674.1"/>
    <property type="molecule type" value="Genomic_DNA"/>
</dbReference>
<dbReference type="RefSeq" id="WP_136989779.1">
    <property type="nucleotide sequence ID" value="NZ_SZPQ01000010.1"/>
</dbReference>
<dbReference type="PANTHER" id="PTHR43840:SF15">
    <property type="entry name" value="MITOCHONDRIAL METAL TRANSPORTER 1-RELATED"/>
    <property type="match status" value="1"/>
</dbReference>
<reference evidence="9 10" key="1">
    <citation type="submission" date="2019-04" db="EMBL/GenBank/DDBJ databases">
        <authorList>
            <person name="Li M."/>
            <person name="Gao C."/>
        </authorList>
    </citation>
    <scope>NUCLEOTIDE SEQUENCE [LARGE SCALE GENOMIC DNA]</scope>
    <source>
        <strain evidence="9 10">BGMRC 2031</strain>
    </source>
</reference>
<comment type="caution">
    <text evidence="9">The sequence shown here is derived from an EMBL/GenBank/DDBJ whole genome shotgun (WGS) entry which is preliminary data.</text>
</comment>
<evidence type="ECO:0000313" key="10">
    <source>
        <dbReference type="Proteomes" id="UP000305202"/>
    </source>
</evidence>
<dbReference type="SUPFAM" id="SSF161111">
    <property type="entry name" value="Cation efflux protein transmembrane domain-like"/>
    <property type="match status" value="1"/>
</dbReference>
<feature type="transmembrane region" description="Helical" evidence="7">
    <location>
        <begin position="153"/>
        <end position="170"/>
    </location>
</feature>
<dbReference type="Proteomes" id="UP000305202">
    <property type="component" value="Unassembled WGS sequence"/>
</dbReference>
<organism evidence="9 10">
    <name type="scientific">Martelella alba</name>
    <dbReference type="NCBI Taxonomy" id="2590451"/>
    <lineage>
        <taxon>Bacteria</taxon>
        <taxon>Pseudomonadati</taxon>
        <taxon>Pseudomonadota</taxon>
        <taxon>Alphaproteobacteria</taxon>
        <taxon>Hyphomicrobiales</taxon>
        <taxon>Aurantimonadaceae</taxon>
        <taxon>Martelella</taxon>
    </lineage>
</organism>
<name>A0ABY2SLM2_9HYPH</name>
<dbReference type="InterPro" id="IPR050291">
    <property type="entry name" value="CDF_Transporter"/>
</dbReference>
<dbReference type="Pfam" id="PF01545">
    <property type="entry name" value="Cation_efflux"/>
    <property type="match status" value="1"/>
</dbReference>